<accession>A0A6A6BRR8</accession>
<organism evidence="2 3">
    <name type="scientific">Aplosporella prunicola CBS 121167</name>
    <dbReference type="NCBI Taxonomy" id="1176127"/>
    <lineage>
        <taxon>Eukaryota</taxon>
        <taxon>Fungi</taxon>
        <taxon>Dikarya</taxon>
        <taxon>Ascomycota</taxon>
        <taxon>Pezizomycotina</taxon>
        <taxon>Dothideomycetes</taxon>
        <taxon>Dothideomycetes incertae sedis</taxon>
        <taxon>Botryosphaeriales</taxon>
        <taxon>Aplosporellaceae</taxon>
        <taxon>Aplosporella</taxon>
    </lineage>
</organism>
<dbReference type="EMBL" id="ML995475">
    <property type="protein sequence ID" value="KAF2146786.1"/>
    <property type="molecule type" value="Genomic_DNA"/>
</dbReference>
<dbReference type="AlphaFoldDB" id="A0A6A6BRR8"/>
<evidence type="ECO:0000256" key="1">
    <source>
        <dbReference type="SAM" id="MobiDB-lite"/>
    </source>
</evidence>
<sequence>MSRTRHLQGRKRPTYHQKHDLPTQHRGGTDIRHSHLQRQYLRSCTGSQRSLAAAVRRGTVSSPPDSTRFSISPTQSFSSA</sequence>
<keyword evidence="3" id="KW-1185">Reference proteome</keyword>
<feature type="compositionally biased region" description="Basic and acidic residues" evidence="1">
    <location>
        <begin position="17"/>
        <end position="33"/>
    </location>
</feature>
<proteinExistence type="predicted"/>
<dbReference type="Proteomes" id="UP000799438">
    <property type="component" value="Unassembled WGS sequence"/>
</dbReference>
<evidence type="ECO:0000313" key="2">
    <source>
        <dbReference type="EMBL" id="KAF2146786.1"/>
    </source>
</evidence>
<name>A0A6A6BRR8_9PEZI</name>
<feature type="region of interest" description="Disordered" evidence="1">
    <location>
        <begin position="1"/>
        <end position="33"/>
    </location>
</feature>
<evidence type="ECO:0000313" key="3">
    <source>
        <dbReference type="Proteomes" id="UP000799438"/>
    </source>
</evidence>
<feature type="compositionally biased region" description="Basic residues" evidence="1">
    <location>
        <begin position="1"/>
        <end position="16"/>
    </location>
</feature>
<protein>
    <submittedName>
        <fullName evidence="2">Uncharacterized protein</fullName>
    </submittedName>
</protein>
<feature type="region of interest" description="Disordered" evidence="1">
    <location>
        <begin position="54"/>
        <end position="80"/>
    </location>
</feature>
<dbReference type="RefSeq" id="XP_033402495.1">
    <property type="nucleotide sequence ID" value="XM_033547049.1"/>
</dbReference>
<reference evidence="2" key="1">
    <citation type="journal article" date="2020" name="Stud. Mycol.">
        <title>101 Dothideomycetes genomes: a test case for predicting lifestyles and emergence of pathogens.</title>
        <authorList>
            <person name="Haridas S."/>
            <person name="Albert R."/>
            <person name="Binder M."/>
            <person name="Bloem J."/>
            <person name="Labutti K."/>
            <person name="Salamov A."/>
            <person name="Andreopoulos B."/>
            <person name="Baker S."/>
            <person name="Barry K."/>
            <person name="Bills G."/>
            <person name="Bluhm B."/>
            <person name="Cannon C."/>
            <person name="Castanera R."/>
            <person name="Culley D."/>
            <person name="Daum C."/>
            <person name="Ezra D."/>
            <person name="Gonzalez J."/>
            <person name="Henrissat B."/>
            <person name="Kuo A."/>
            <person name="Liang C."/>
            <person name="Lipzen A."/>
            <person name="Lutzoni F."/>
            <person name="Magnuson J."/>
            <person name="Mondo S."/>
            <person name="Nolan M."/>
            <person name="Ohm R."/>
            <person name="Pangilinan J."/>
            <person name="Park H.-J."/>
            <person name="Ramirez L."/>
            <person name="Alfaro M."/>
            <person name="Sun H."/>
            <person name="Tritt A."/>
            <person name="Yoshinaga Y."/>
            <person name="Zwiers L.-H."/>
            <person name="Turgeon B."/>
            <person name="Goodwin S."/>
            <person name="Spatafora J."/>
            <person name="Crous P."/>
            <person name="Grigoriev I."/>
        </authorList>
    </citation>
    <scope>NUCLEOTIDE SEQUENCE</scope>
    <source>
        <strain evidence="2">CBS 121167</strain>
    </source>
</reference>
<dbReference type="GeneID" id="54304556"/>
<gene>
    <name evidence="2" type="ORF">K452DRAFT_70680</name>
</gene>
<feature type="compositionally biased region" description="Polar residues" evidence="1">
    <location>
        <begin position="59"/>
        <end position="80"/>
    </location>
</feature>